<dbReference type="InterPro" id="IPR000276">
    <property type="entry name" value="GPCR_Rhodpsn"/>
</dbReference>
<proteinExistence type="inferred from homology"/>
<evidence type="ECO:0000256" key="1">
    <source>
        <dbReference type="ARBA" id="ARBA00004651"/>
    </source>
</evidence>
<comment type="similarity">
    <text evidence="10">Belongs to the G-protein coupled receptor 1 family. Vasopressin/oxytocin receptor subfamily.</text>
</comment>
<dbReference type="InterPro" id="IPR017452">
    <property type="entry name" value="GPCR_Rhodpsn_7TM"/>
</dbReference>
<dbReference type="PANTHER" id="PTHR24241">
    <property type="entry name" value="NEUROPEPTIDE RECEPTOR-RELATED G-PROTEIN COUPLED RECEPTOR"/>
    <property type="match status" value="1"/>
</dbReference>
<evidence type="ECO:0000256" key="8">
    <source>
        <dbReference type="ARBA" id="ARBA00023180"/>
    </source>
</evidence>
<evidence type="ECO:0000259" key="12">
    <source>
        <dbReference type="PROSITE" id="PS50262"/>
    </source>
</evidence>
<feature type="transmembrane region" description="Helical" evidence="10">
    <location>
        <begin position="163"/>
        <end position="184"/>
    </location>
</feature>
<reference evidence="14" key="1">
    <citation type="submission" date="2025-08" db="UniProtKB">
        <authorList>
            <consortium name="RefSeq"/>
        </authorList>
    </citation>
    <scope>IDENTIFICATION</scope>
    <source>
        <tissue evidence="14">Whole organism</tissue>
    </source>
</reference>
<dbReference type="CDD" id="cd15196">
    <property type="entry name" value="7tmA_Vasopressin_Oxytocin"/>
    <property type="match status" value="1"/>
</dbReference>
<dbReference type="GO" id="GO:0005000">
    <property type="term" value="F:vasopressin receptor activity"/>
    <property type="evidence" value="ECO:0007669"/>
    <property type="project" value="InterPro"/>
</dbReference>
<keyword evidence="8 10" id="KW-0325">Glycoprotein</keyword>
<feature type="domain" description="G-protein coupled receptors family 1 profile" evidence="12">
    <location>
        <begin position="97"/>
        <end position="474"/>
    </location>
</feature>
<keyword evidence="4 10" id="KW-1133">Transmembrane helix</keyword>
<feature type="transmembrane region" description="Helical" evidence="10">
    <location>
        <begin position="84"/>
        <end position="108"/>
    </location>
</feature>
<keyword evidence="5 10" id="KW-0297">G-protein coupled receptor</keyword>
<dbReference type="SUPFAM" id="SSF81321">
    <property type="entry name" value="Family A G protein-coupled receptor-like"/>
    <property type="match status" value="1"/>
</dbReference>
<protein>
    <submittedName>
        <fullName evidence="14">Oxytocin receptor-like</fullName>
    </submittedName>
</protein>
<evidence type="ECO:0000256" key="9">
    <source>
        <dbReference type="ARBA" id="ARBA00023224"/>
    </source>
</evidence>
<feature type="transmembrane region" description="Helical" evidence="10">
    <location>
        <begin position="409"/>
        <end position="431"/>
    </location>
</feature>
<keyword evidence="3 10" id="KW-0812">Transmembrane</keyword>
<comment type="subcellular location">
    <subcellularLocation>
        <location evidence="1 10">Cell membrane</location>
        <topology evidence="1 10">Multi-pass membrane protein</topology>
    </subcellularLocation>
</comment>
<dbReference type="Pfam" id="PF00001">
    <property type="entry name" value="7tm_1"/>
    <property type="match status" value="1"/>
</dbReference>
<dbReference type="InterPro" id="IPR001817">
    <property type="entry name" value="Vasoprsn_rcpt"/>
</dbReference>
<dbReference type="Gene3D" id="1.20.1070.10">
    <property type="entry name" value="Rhodopsin 7-helix transmembrane proteins"/>
    <property type="match status" value="1"/>
</dbReference>
<feature type="transmembrane region" description="Helical" evidence="10">
    <location>
        <begin position="120"/>
        <end position="143"/>
    </location>
</feature>
<evidence type="ECO:0000256" key="11">
    <source>
        <dbReference type="SAM" id="MobiDB-lite"/>
    </source>
</evidence>
<evidence type="ECO:0000256" key="7">
    <source>
        <dbReference type="ARBA" id="ARBA00023170"/>
    </source>
</evidence>
<feature type="transmembrane region" description="Helical" evidence="10">
    <location>
        <begin position="455"/>
        <end position="477"/>
    </location>
</feature>
<feature type="compositionally biased region" description="Basic and acidic residues" evidence="11">
    <location>
        <begin position="588"/>
        <end position="598"/>
    </location>
</feature>
<dbReference type="Proteomes" id="UP000504606">
    <property type="component" value="Unplaced"/>
</dbReference>
<accession>A0A9C6WPN2</accession>
<feature type="region of interest" description="Disordered" evidence="11">
    <location>
        <begin position="587"/>
        <end position="608"/>
    </location>
</feature>
<evidence type="ECO:0000256" key="3">
    <source>
        <dbReference type="ARBA" id="ARBA00022692"/>
    </source>
</evidence>
<dbReference type="GO" id="GO:0005886">
    <property type="term" value="C:plasma membrane"/>
    <property type="evidence" value="ECO:0007669"/>
    <property type="project" value="UniProtKB-SubCell"/>
</dbReference>
<dbReference type="PROSITE" id="PS50262">
    <property type="entry name" value="G_PROTEIN_RECEP_F1_2"/>
    <property type="match status" value="1"/>
</dbReference>
<keyword evidence="13" id="KW-1185">Reference proteome</keyword>
<keyword evidence="2" id="KW-1003">Cell membrane</keyword>
<dbReference type="PRINTS" id="PR00237">
    <property type="entry name" value="GPCRRHODOPSN"/>
</dbReference>
<sequence length="608" mass="64962">MTFAPRHFTHCTSSKKIKPNFRLTLCAGGLLLSAQPSAFRAGRACPARLRPPLPAAPSLRGLVLVRAPPALLQGPLPFAPQVEVAVLGVLLVLTVLGNAVVLLALYARRRCGGRRKLSRMFYFILHLSVADMVTAFFSVLPQLVWKVTFRFHGGNFLCKAVKFGQPLGVYLSSYVLTATACDRYRAICHPLTYCSWTSRRAKTMVWAAWGVAICFSAPQAFIFSYRQVGPGETDCWADFPPDWGVRSYVTWYACSVFVVPLVVLFFTYSRITCEIWRCASTRHVPSALPAAAVTPGATPAATPSAGRARIALSCQQAHAYAYRFGAAQLAGSPPSPAGTASPGTPSMAAAGSLLLTTATTTNTSTTGSAGSGRGGGACSAGSFVAVRSASSRTNPLISRAKINTVKQSVLVIMLYIVCSGPFICAQLWAAWTTPGDGASNAVREDAEYLQDSSNVYTILTLLFSLNSCVNPWIYLAFNKELRSPLFLLLSCRACKQAAIGRGQSAAAGSMHSSCSSVNNGHVAAPATAAPGAVGRRGHRGVARRAPAACKTYRLAPLPRPAKSRPRLWPRRLHWLCAQGESAASFRRAAGEAEIRNSDEPPSLGKQRC</sequence>
<gene>
    <name evidence="14" type="primary">LOC113216759</name>
</gene>
<dbReference type="PROSITE" id="PS00237">
    <property type="entry name" value="G_PROTEIN_RECEP_F1_1"/>
    <property type="match status" value="1"/>
</dbReference>
<evidence type="ECO:0000313" key="14">
    <source>
        <dbReference type="RefSeq" id="XP_052123752.1"/>
    </source>
</evidence>
<organism evidence="13 14">
    <name type="scientific">Frankliniella occidentalis</name>
    <name type="common">Western flower thrips</name>
    <name type="synonym">Euthrips occidentalis</name>
    <dbReference type="NCBI Taxonomy" id="133901"/>
    <lineage>
        <taxon>Eukaryota</taxon>
        <taxon>Metazoa</taxon>
        <taxon>Ecdysozoa</taxon>
        <taxon>Arthropoda</taxon>
        <taxon>Hexapoda</taxon>
        <taxon>Insecta</taxon>
        <taxon>Pterygota</taxon>
        <taxon>Neoptera</taxon>
        <taxon>Paraneoptera</taxon>
        <taxon>Thysanoptera</taxon>
        <taxon>Terebrantia</taxon>
        <taxon>Thripoidea</taxon>
        <taxon>Thripidae</taxon>
        <taxon>Frankliniella</taxon>
    </lineage>
</organism>
<keyword evidence="7 10" id="KW-0675">Receptor</keyword>
<name>A0A9C6WPN2_FRAOC</name>
<evidence type="ECO:0000256" key="4">
    <source>
        <dbReference type="ARBA" id="ARBA00022989"/>
    </source>
</evidence>
<dbReference type="PRINTS" id="PR00896">
    <property type="entry name" value="VASOPRESSINR"/>
</dbReference>
<dbReference type="KEGG" id="foc:113216759"/>
<evidence type="ECO:0000256" key="10">
    <source>
        <dbReference type="RuleBase" id="RU046427"/>
    </source>
</evidence>
<keyword evidence="9 10" id="KW-0807">Transducer</keyword>
<evidence type="ECO:0000256" key="5">
    <source>
        <dbReference type="ARBA" id="ARBA00023040"/>
    </source>
</evidence>
<feature type="transmembrane region" description="Helical" evidence="10">
    <location>
        <begin position="248"/>
        <end position="268"/>
    </location>
</feature>
<dbReference type="GeneID" id="113216759"/>
<feature type="transmembrane region" description="Helical" evidence="10">
    <location>
        <begin position="205"/>
        <end position="228"/>
    </location>
</feature>
<dbReference type="PANTHER" id="PTHR24241:SF161">
    <property type="entry name" value="G-PROTEIN COUPLED RECEPTORS FAMILY 1 PROFILE DOMAIN-CONTAINING PROTEIN"/>
    <property type="match status" value="1"/>
</dbReference>
<dbReference type="RefSeq" id="XP_052123752.1">
    <property type="nucleotide sequence ID" value="XM_052267792.1"/>
</dbReference>
<dbReference type="GO" id="GO:0032870">
    <property type="term" value="P:cellular response to hormone stimulus"/>
    <property type="evidence" value="ECO:0007669"/>
    <property type="project" value="TreeGrafter"/>
</dbReference>
<dbReference type="AlphaFoldDB" id="A0A9C6WPN2"/>
<dbReference type="OrthoDB" id="6435638at2759"/>
<dbReference type="GO" id="GO:0042277">
    <property type="term" value="F:peptide binding"/>
    <property type="evidence" value="ECO:0007669"/>
    <property type="project" value="TreeGrafter"/>
</dbReference>
<evidence type="ECO:0000256" key="6">
    <source>
        <dbReference type="ARBA" id="ARBA00023136"/>
    </source>
</evidence>
<keyword evidence="6 10" id="KW-0472">Membrane</keyword>
<evidence type="ECO:0000256" key="2">
    <source>
        <dbReference type="ARBA" id="ARBA00022475"/>
    </source>
</evidence>
<evidence type="ECO:0000313" key="13">
    <source>
        <dbReference type="Proteomes" id="UP000504606"/>
    </source>
</evidence>